<sequence length="586" mass="64248">MTIAPGSAVARQIYRRLLGYAMPYRGVFAIAVVGMLIFAATEPAFAALMKPLLDGSFVDRDIDVVRMMPFLLIGLFVIRGLAGFVDTYCLKWVGRRVVADLRREMFEQLLRSPTRYYDNNSSGQILAKLTYNVENVATAATYALTTLIRDGFTVIGLLAFMVYVDVALAAIFLLIGPPMALSIKFATGRFRRYSQRIQERIGDLTQTAQQVIEGHRVVKAFGGEGQESQRFGWVNEKTRSLQMRMVATEAVSVPVVQLIAALAIAIVVYLSTLQGLREDMTVGTFMSFIVAMALLLGPLKRLTAVNSQLQRGIVAAASLFELIDGERERDTGQRTLDRAQGRIEYIGVAHRYSDDKGPVLRDIDLTIAAGETVALVGRSGSGKTTLANLLPRFYDATAGRILLDGIEIGDLRLASLRAQISLVSQDVVLFNDTVANNIAYGRIGEVTTADLERVAAAAHALEFIQALPAGFETRIGDHGVLLSGGQRQRLAIARAMLKDAPILILDEATSALDSESERHIQSALDALMRNRTTLIIAHRLSTIEQADRIIVLHEGRIVEQGTHRALLGCDGHYVRLRQMQFAGAIE</sequence>
<dbReference type="EMBL" id="JBDKXB010000008">
    <property type="protein sequence ID" value="MEY6432446.1"/>
    <property type="molecule type" value="Genomic_DNA"/>
</dbReference>
<evidence type="ECO:0000313" key="15">
    <source>
        <dbReference type="Proteomes" id="UP001564408"/>
    </source>
</evidence>
<evidence type="ECO:0000256" key="11">
    <source>
        <dbReference type="SAM" id="Phobius"/>
    </source>
</evidence>
<dbReference type="Pfam" id="PF00664">
    <property type="entry name" value="ABC_membrane"/>
    <property type="match status" value="1"/>
</dbReference>
<name>A0ABV4BD50_9GAMM</name>
<dbReference type="PROSITE" id="PS00211">
    <property type="entry name" value="ABC_TRANSPORTER_1"/>
    <property type="match status" value="1"/>
</dbReference>
<keyword evidence="6" id="KW-0067">ATP-binding</keyword>
<keyword evidence="10 11" id="KW-0472">Membrane</keyword>
<evidence type="ECO:0000259" key="13">
    <source>
        <dbReference type="PROSITE" id="PS50929"/>
    </source>
</evidence>
<dbReference type="PROSITE" id="PS50893">
    <property type="entry name" value="ABC_TRANSPORTER_2"/>
    <property type="match status" value="1"/>
</dbReference>
<feature type="transmembrane region" description="Helical" evidence="11">
    <location>
        <begin position="246"/>
        <end position="270"/>
    </location>
</feature>
<dbReference type="RefSeq" id="WP_369666833.1">
    <property type="nucleotide sequence ID" value="NZ_JBDKXB010000008.1"/>
</dbReference>
<dbReference type="InterPro" id="IPR003593">
    <property type="entry name" value="AAA+_ATPase"/>
</dbReference>
<evidence type="ECO:0000256" key="1">
    <source>
        <dbReference type="ARBA" id="ARBA00004651"/>
    </source>
</evidence>
<keyword evidence="9" id="KW-0445">Lipid transport</keyword>
<proteinExistence type="predicted"/>
<feature type="transmembrane region" description="Helical" evidence="11">
    <location>
        <begin position="70"/>
        <end position="93"/>
    </location>
</feature>
<dbReference type="SUPFAM" id="SSF52540">
    <property type="entry name" value="P-loop containing nucleoside triphosphate hydrolases"/>
    <property type="match status" value="1"/>
</dbReference>
<keyword evidence="3" id="KW-1003">Cell membrane</keyword>
<dbReference type="Gene3D" id="3.40.50.300">
    <property type="entry name" value="P-loop containing nucleotide triphosphate hydrolases"/>
    <property type="match status" value="1"/>
</dbReference>
<dbReference type="InterPro" id="IPR039421">
    <property type="entry name" value="Type_1_exporter"/>
</dbReference>
<feature type="domain" description="ABC transmembrane type-1" evidence="13">
    <location>
        <begin position="29"/>
        <end position="311"/>
    </location>
</feature>
<dbReference type="InterPro" id="IPR036640">
    <property type="entry name" value="ABC1_TM_sf"/>
</dbReference>
<comment type="caution">
    <text evidence="14">The sequence shown here is derived from an EMBL/GenBank/DDBJ whole genome shotgun (WGS) entry which is preliminary data.</text>
</comment>
<dbReference type="PANTHER" id="PTHR43394:SF1">
    <property type="entry name" value="ATP-BINDING CASSETTE SUB-FAMILY B MEMBER 10, MITOCHONDRIAL"/>
    <property type="match status" value="1"/>
</dbReference>
<dbReference type="PANTHER" id="PTHR43394">
    <property type="entry name" value="ATP-DEPENDENT PERMEASE MDL1, MITOCHONDRIAL"/>
    <property type="match status" value="1"/>
</dbReference>
<dbReference type="SMART" id="SM00382">
    <property type="entry name" value="AAA"/>
    <property type="match status" value="1"/>
</dbReference>
<dbReference type="InterPro" id="IPR011917">
    <property type="entry name" value="ABC_transpr_lipidA"/>
</dbReference>
<dbReference type="PROSITE" id="PS50929">
    <property type="entry name" value="ABC_TM1F"/>
    <property type="match status" value="1"/>
</dbReference>
<dbReference type="CDD" id="cd18552">
    <property type="entry name" value="ABC_6TM_MsbA_like"/>
    <property type="match status" value="1"/>
</dbReference>
<organism evidence="14 15">
    <name type="scientific">Thioalkalicoccus limnaeus</name>
    <dbReference type="NCBI Taxonomy" id="120681"/>
    <lineage>
        <taxon>Bacteria</taxon>
        <taxon>Pseudomonadati</taxon>
        <taxon>Pseudomonadota</taxon>
        <taxon>Gammaproteobacteria</taxon>
        <taxon>Chromatiales</taxon>
        <taxon>Chromatiaceae</taxon>
        <taxon>Thioalkalicoccus</taxon>
    </lineage>
</organism>
<feature type="transmembrane region" description="Helical" evidence="11">
    <location>
        <begin position="152"/>
        <end position="175"/>
    </location>
</feature>
<dbReference type="InterPro" id="IPR017871">
    <property type="entry name" value="ABC_transporter-like_CS"/>
</dbReference>
<gene>
    <name evidence="14" type="primary">msbA</name>
    <name evidence="14" type="ORF">ABC977_08525</name>
</gene>
<evidence type="ECO:0000313" key="14">
    <source>
        <dbReference type="EMBL" id="MEY6432446.1"/>
    </source>
</evidence>
<feature type="transmembrane region" description="Helical" evidence="11">
    <location>
        <begin position="27"/>
        <end position="49"/>
    </location>
</feature>
<evidence type="ECO:0000256" key="4">
    <source>
        <dbReference type="ARBA" id="ARBA00022692"/>
    </source>
</evidence>
<dbReference type="Gene3D" id="1.20.1560.10">
    <property type="entry name" value="ABC transporter type 1, transmembrane domain"/>
    <property type="match status" value="1"/>
</dbReference>
<evidence type="ECO:0000256" key="8">
    <source>
        <dbReference type="ARBA" id="ARBA00022989"/>
    </source>
</evidence>
<keyword evidence="8 11" id="KW-1133">Transmembrane helix</keyword>
<evidence type="ECO:0000256" key="9">
    <source>
        <dbReference type="ARBA" id="ARBA00023055"/>
    </source>
</evidence>
<keyword evidence="5" id="KW-0547">Nucleotide-binding</keyword>
<dbReference type="InterPro" id="IPR027417">
    <property type="entry name" value="P-loop_NTPase"/>
</dbReference>
<keyword evidence="7" id="KW-1278">Translocase</keyword>
<evidence type="ECO:0000256" key="7">
    <source>
        <dbReference type="ARBA" id="ARBA00022967"/>
    </source>
</evidence>
<evidence type="ECO:0000256" key="6">
    <source>
        <dbReference type="ARBA" id="ARBA00022840"/>
    </source>
</evidence>
<keyword evidence="15" id="KW-1185">Reference proteome</keyword>
<feature type="transmembrane region" description="Helical" evidence="11">
    <location>
        <begin position="282"/>
        <end position="299"/>
    </location>
</feature>
<accession>A0ABV4BD50</accession>
<evidence type="ECO:0000259" key="12">
    <source>
        <dbReference type="PROSITE" id="PS50893"/>
    </source>
</evidence>
<dbReference type="Pfam" id="PF00005">
    <property type="entry name" value="ABC_tran"/>
    <property type="match status" value="1"/>
</dbReference>
<dbReference type="InterPro" id="IPR011527">
    <property type="entry name" value="ABC1_TM_dom"/>
</dbReference>
<keyword evidence="4 11" id="KW-0812">Transmembrane</keyword>
<evidence type="ECO:0000256" key="3">
    <source>
        <dbReference type="ARBA" id="ARBA00022475"/>
    </source>
</evidence>
<evidence type="ECO:0000256" key="10">
    <source>
        <dbReference type="ARBA" id="ARBA00023136"/>
    </source>
</evidence>
<dbReference type="Proteomes" id="UP001564408">
    <property type="component" value="Unassembled WGS sequence"/>
</dbReference>
<dbReference type="SUPFAM" id="SSF90123">
    <property type="entry name" value="ABC transporter transmembrane region"/>
    <property type="match status" value="1"/>
</dbReference>
<protein>
    <submittedName>
        <fullName evidence="14">Lipid A export permease/ATP-binding protein MsbA</fullName>
    </submittedName>
</protein>
<dbReference type="NCBIfam" id="TIGR02203">
    <property type="entry name" value="MsbA_lipidA"/>
    <property type="match status" value="1"/>
</dbReference>
<feature type="domain" description="ABC transporter" evidence="12">
    <location>
        <begin position="343"/>
        <end position="579"/>
    </location>
</feature>
<comment type="subcellular location">
    <subcellularLocation>
        <location evidence="1">Cell membrane</location>
        <topology evidence="1">Multi-pass membrane protein</topology>
    </subcellularLocation>
</comment>
<keyword evidence="2" id="KW-0813">Transport</keyword>
<evidence type="ECO:0000256" key="5">
    <source>
        <dbReference type="ARBA" id="ARBA00022741"/>
    </source>
</evidence>
<reference evidence="14 15" key="1">
    <citation type="submission" date="2024-05" db="EMBL/GenBank/DDBJ databases">
        <title>Genome Sequence and Characterization of the New Strain Purple Sulfur Bacterium of Genus Thioalkalicoccus.</title>
        <authorList>
            <person name="Bryantseva I.A."/>
            <person name="Kyndt J.A."/>
            <person name="Imhoff J.F."/>
        </authorList>
    </citation>
    <scope>NUCLEOTIDE SEQUENCE [LARGE SCALE GENOMIC DNA]</scope>
    <source>
        <strain evidence="14 15">Um2</strain>
    </source>
</reference>
<evidence type="ECO:0000256" key="2">
    <source>
        <dbReference type="ARBA" id="ARBA00022448"/>
    </source>
</evidence>
<dbReference type="InterPro" id="IPR003439">
    <property type="entry name" value="ABC_transporter-like_ATP-bd"/>
</dbReference>